<organism evidence="1 2">
    <name type="scientific">Caerostris extrusa</name>
    <name type="common">Bark spider</name>
    <name type="synonym">Caerostris bankana</name>
    <dbReference type="NCBI Taxonomy" id="172846"/>
    <lineage>
        <taxon>Eukaryota</taxon>
        <taxon>Metazoa</taxon>
        <taxon>Ecdysozoa</taxon>
        <taxon>Arthropoda</taxon>
        <taxon>Chelicerata</taxon>
        <taxon>Arachnida</taxon>
        <taxon>Araneae</taxon>
        <taxon>Araneomorphae</taxon>
        <taxon>Entelegynae</taxon>
        <taxon>Araneoidea</taxon>
        <taxon>Araneidae</taxon>
        <taxon>Caerostris</taxon>
    </lineage>
</organism>
<evidence type="ECO:0000313" key="1">
    <source>
        <dbReference type="EMBL" id="GIX72154.1"/>
    </source>
</evidence>
<sequence>MKKSDYLIEPDASTLRSSKINILLPWIWQIIFLNDKQMIHKLFKGLVPHYKDYQTSYTQVHLIPDECYLAAEKKKSQVFARICFGIKR</sequence>
<protein>
    <submittedName>
        <fullName evidence="1">Uncharacterized protein</fullName>
    </submittedName>
</protein>
<dbReference type="GO" id="GO:0005840">
    <property type="term" value="C:ribosome"/>
    <property type="evidence" value="ECO:0007669"/>
    <property type="project" value="InterPro"/>
</dbReference>
<dbReference type="GO" id="GO:0003735">
    <property type="term" value="F:structural constituent of ribosome"/>
    <property type="evidence" value="ECO:0007669"/>
    <property type="project" value="InterPro"/>
</dbReference>
<name>A0AAV4MJM4_CAEEX</name>
<gene>
    <name evidence="1" type="ORF">CEXT_139021</name>
</gene>
<dbReference type="InterPro" id="IPR036373">
    <property type="entry name" value="Ribosomal_bL17_sf"/>
</dbReference>
<keyword evidence="2" id="KW-1185">Reference proteome</keyword>
<proteinExistence type="predicted"/>
<dbReference type="AlphaFoldDB" id="A0AAV4MJM4"/>
<comment type="caution">
    <text evidence="1">The sequence shown here is derived from an EMBL/GenBank/DDBJ whole genome shotgun (WGS) entry which is preliminary data.</text>
</comment>
<dbReference type="SUPFAM" id="SSF64263">
    <property type="entry name" value="Prokaryotic ribosomal protein L17"/>
    <property type="match status" value="1"/>
</dbReference>
<dbReference type="EMBL" id="BPLR01002284">
    <property type="protein sequence ID" value="GIX72154.1"/>
    <property type="molecule type" value="Genomic_DNA"/>
</dbReference>
<accession>A0AAV4MJM4</accession>
<dbReference type="Proteomes" id="UP001054945">
    <property type="component" value="Unassembled WGS sequence"/>
</dbReference>
<evidence type="ECO:0000313" key="2">
    <source>
        <dbReference type="Proteomes" id="UP001054945"/>
    </source>
</evidence>
<reference evidence="1 2" key="1">
    <citation type="submission" date="2021-06" db="EMBL/GenBank/DDBJ databases">
        <title>Caerostris extrusa draft genome.</title>
        <authorList>
            <person name="Kono N."/>
            <person name="Arakawa K."/>
        </authorList>
    </citation>
    <scope>NUCLEOTIDE SEQUENCE [LARGE SCALE GENOMIC DNA]</scope>
</reference>
<dbReference type="GO" id="GO:0006412">
    <property type="term" value="P:translation"/>
    <property type="evidence" value="ECO:0007669"/>
    <property type="project" value="InterPro"/>
</dbReference>
<dbReference type="Gene3D" id="3.90.1030.10">
    <property type="entry name" value="Ribosomal protein L17"/>
    <property type="match status" value="1"/>
</dbReference>